<reference evidence="2 3" key="1">
    <citation type="submission" date="2019-01" db="EMBL/GenBank/DDBJ databases">
        <title>Draft genome sequences of three monokaryotic isolates of the white-rot basidiomycete fungus Dichomitus squalens.</title>
        <authorList>
            <consortium name="DOE Joint Genome Institute"/>
            <person name="Lopez S.C."/>
            <person name="Andreopoulos B."/>
            <person name="Pangilinan J."/>
            <person name="Lipzen A."/>
            <person name="Riley R."/>
            <person name="Ahrendt S."/>
            <person name="Ng V."/>
            <person name="Barry K."/>
            <person name="Daum C."/>
            <person name="Grigoriev I.V."/>
            <person name="Hilden K.S."/>
            <person name="Makela M.R."/>
            <person name="de Vries R.P."/>
        </authorList>
    </citation>
    <scope>NUCLEOTIDE SEQUENCE [LARGE SCALE GENOMIC DNA]</scope>
    <source>
        <strain evidence="2 3">CBS 464.89</strain>
    </source>
</reference>
<dbReference type="AlphaFoldDB" id="A0A4V2K7M6"/>
<dbReference type="PROSITE" id="PS50048">
    <property type="entry name" value="ZN2_CY6_FUNGAL_2"/>
    <property type="match status" value="1"/>
</dbReference>
<dbReference type="GO" id="GO:0008270">
    <property type="term" value="F:zinc ion binding"/>
    <property type="evidence" value="ECO:0007669"/>
    <property type="project" value="InterPro"/>
</dbReference>
<evidence type="ECO:0000313" key="2">
    <source>
        <dbReference type="EMBL" id="TBU56708.1"/>
    </source>
</evidence>
<dbReference type="GO" id="GO:0000981">
    <property type="term" value="F:DNA-binding transcription factor activity, RNA polymerase II-specific"/>
    <property type="evidence" value="ECO:0007669"/>
    <property type="project" value="InterPro"/>
</dbReference>
<dbReference type="InterPro" id="IPR036864">
    <property type="entry name" value="Zn2-C6_fun-type_DNA-bd_sf"/>
</dbReference>
<evidence type="ECO:0000259" key="1">
    <source>
        <dbReference type="PROSITE" id="PS50048"/>
    </source>
</evidence>
<protein>
    <recommendedName>
        <fullName evidence="1">Zn(2)-C6 fungal-type domain-containing protein</fullName>
    </recommendedName>
</protein>
<dbReference type="SMART" id="SM00066">
    <property type="entry name" value="GAL4"/>
    <property type="match status" value="1"/>
</dbReference>
<dbReference type="SUPFAM" id="SSF57701">
    <property type="entry name" value="Zn2/Cys6 DNA-binding domain"/>
    <property type="match status" value="1"/>
</dbReference>
<sequence length="181" mass="19851">MANLPSFLPDHNVFPHTLCMSLDPPNIPRSLAETFEAPTINHHPSTPLMQLSGGPYVILPISEYLDLLFGDPVRNTAPPQNLKPPSPVDLMMSRPPDMHMPTGSAAVGDVMPLAQPVAPVMKPSRRLGGRKIACVNCHEVRKTCDEGRPCGRCTKRGLECKYPLRKQSRRAAHMSNGWVTG</sequence>
<dbReference type="Proteomes" id="UP000292082">
    <property type="component" value="Unassembled WGS sequence"/>
</dbReference>
<dbReference type="EMBL" id="ML145147">
    <property type="protein sequence ID" value="TBU56708.1"/>
    <property type="molecule type" value="Genomic_DNA"/>
</dbReference>
<accession>A0A4V2K7M6</accession>
<name>A0A4V2K7M6_9APHY</name>
<dbReference type="PROSITE" id="PS00463">
    <property type="entry name" value="ZN2_CY6_FUNGAL_1"/>
    <property type="match status" value="1"/>
</dbReference>
<organism evidence="2 3">
    <name type="scientific">Dichomitus squalens</name>
    <dbReference type="NCBI Taxonomy" id="114155"/>
    <lineage>
        <taxon>Eukaryota</taxon>
        <taxon>Fungi</taxon>
        <taxon>Dikarya</taxon>
        <taxon>Basidiomycota</taxon>
        <taxon>Agaricomycotina</taxon>
        <taxon>Agaricomycetes</taxon>
        <taxon>Polyporales</taxon>
        <taxon>Polyporaceae</taxon>
        <taxon>Dichomitus</taxon>
    </lineage>
</organism>
<feature type="domain" description="Zn(2)-C6 fungal-type" evidence="1">
    <location>
        <begin position="133"/>
        <end position="162"/>
    </location>
</feature>
<dbReference type="CDD" id="cd00067">
    <property type="entry name" value="GAL4"/>
    <property type="match status" value="1"/>
</dbReference>
<dbReference type="Pfam" id="PF00172">
    <property type="entry name" value="Zn_clus"/>
    <property type="match status" value="1"/>
</dbReference>
<dbReference type="Gene3D" id="4.10.240.10">
    <property type="entry name" value="Zn(2)-C6 fungal-type DNA-binding domain"/>
    <property type="match status" value="1"/>
</dbReference>
<dbReference type="InterPro" id="IPR001138">
    <property type="entry name" value="Zn2Cys6_DnaBD"/>
</dbReference>
<keyword evidence="3" id="KW-1185">Reference proteome</keyword>
<proteinExistence type="predicted"/>
<evidence type="ECO:0000313" key="3">
    <source>
        <dbReference type="Proteomes" id="UP000292082"/>
    </source>
</evidence>
<gene>
    <name evidence="2" type="ORF">BD310DRAFT_600954</name>
</gene>